<dbReference type="GO" id="GO:0005886">
    <property type="term" value="C:plasma membrane"/>
    <property type="evidence" value="ECO:0007669"/>
    <property type="project" value="UniProtKB-SubCell"/>
</dbReference>
<keyword evidence="3 15" id="KW-0813">Transport</keyword>
<evidence type="ECO:0000256" key="14">
    <source>
        <dbReference type="ARBA" id="ARBA00025830"/>
    </source>
</evidence>
<evidence type="ECO:0000256" key="8">
    <source>
        <dbReference type="ARBA" id="ARBA00022989"/>
    </source>
</evidence>
<evidence type="ECO:0000313" key="18">
    <source>
        <dbReference type="EMBL" id="SHE71545.1"/>
    </source>
</evidence>
<evidence type="ECO:0000256" key="3">
    <source>
        <dbReference type="ARBA" id="ARBA00022448"/>
    </source>
</evidence>
<sequence length="230" mass="23766">MTFFLDSGSQMTWLVTSASAQEAAPPAPAAPQPDSAPPPPPGPEAAPHAPSPTDATHSAVGAPEGHKGPFPPFDTHTFPSQIFWFVICFGALYLLMKRLVVPQIAEIVEGRAAKIAGDISEAQRLRLQSDTALSAYEKALADARASSHQIAQAATDKAKAEADARRHAIEAELAAKLADAESRIGAIKTKALADVGAIAEEAAGAVVHALIGQQPSPEEVSAAVSTVRGS</sequence>
<dbReference type="GO" id="GO:0045259">
    <property type="term" value="C:proton-transporting ATP synthase complex"/>
    <property type="evidence" value="ECO:0007669"/>
    <property type="project" value="UniProtKB-KW"/>
</dbReference>
<dbReference type="InterPro" id="IPR002146">
    <property type="entry name" value="ATP_synth_b/b'su_bac/chlpt"/>
</dbReference>
<keyword evidence="6 15" id="KW-0812">Transmembrane</keyword>
<keyword evidence="9 15" id="KW-0406">Ion transport</keyword>
<feature type="compositionally biased region" description="Pro residues" evidence="17">
    <location>
        <begin position="25"/>
        <end position="44"/>
    </location>
</feature>
<evidence type="ECO:0000256" key="17">
    <source>
        <dbReference type="SAM" id="MobiDB-lite"/>
    </source>
</evidence>
<keyword evidence="10 15" id="KW-0472">Membrane</keyword>
<comment type="similarity">
    <text evidence="2 15 16">Belongs to the ATPase B chain family.</text>
</comment>
<feature type="region of interest" description="Disordered" evidence="17">
    <location>
        <begin position="16"/>
        <end position="72"/>
    </location>
</feature>
<dbReference type="GO" id="GO:0046933">
    <property type="term" value="F:proton-transporting ATP synthase activity, rotational mechanism"/>
    <property type="evidence" value="ECO:0007669"/>
    <property type="project" value="UniProtKB-UniRule"/>
</dbReference>
<protein>
    <recommendedName>
        <fullName evidence="15">ATP synthase subunit b</fullName>
    </recommendedName>
    <alternativeName>
        <fullName evidence="15">ATP synthase F(0) sector subunit b</fullName>
    </alternativeName>
    <alternativeName>
        <fullName evidence="15">ATPase subunit I</fullName>
    </alternativeName>
    <alternativeName>
        <fullName evidence="15">F-type ATPase subunit b</fullName>
        <shortName evidence="15">F-ATPase subunit b</shortName>
    </alternativeName>
</protein>
<dbReference type="EMBL" id="FQUP01000001">
    <property type="protein sequence ID" value="SHE71545.1"/>
    <property type="molecule type" value="Genomic_DNA"/>
</dbReference>
<evidence type="ECO:0000256" key="9">
    <source>
        <dbReference type="ARBA" id="ARBA00023065"/>
    </source>
</evidence>
<keyword evidence="5 15" id="KW-0138">CF(0)</keyword>
<evidence type="ECO:0000256" key="16">
    <source>
        <dbReference type="RuleBase" id="RU003848"/>
    </source>
</evidence>
<evidence type="ECO:0000256" key="2">
    <source>
        <dbReference type="ARBA" id="ARBA00005513"/>
    </source>
</evidence>
<evidence type="ECO:0000256" key="11">
    <source>
        <dbReference type="ARBA" id="ARBA00023310"/>
    </source>
</evidence>
<dbReference type="InterPro" id="IPR050059">
    <property type="entry name" value="ATP_synthase_B_chain"/>
</dbReference>
<evidence type="ECO:0000256" key="10">
    <source>
        <dbReference type="ARBA" id="ARBA00023136"/>
    </source>
</evidence>
<dbReference type="NCBIfam" id="NF006612">
    <property type="entry name" value="PRK09174.1"/>
    <property type="match status" value="1"/>
</dbReference>
<evidence type="ECO:0000313" key="19">
    <source>
        <dbReference type="Proteomes" id="UP000184485"/>
    </source>
</evidence>
<evidence type="ECO:0000256" key="7">
    <source>
        <dbReference type="ARBA" id="ARBA00022781"/>
    </source>
</evidence>
<dbReference type="CDD" id="cd06503">
    <property type="entry name" value="ATP-synt_Fo_b"/>
    <property type="match status" value="1"/>
</dbReference>
<dbReference type="GO" id="GO:0046961">
    <property type="term" value="F:proton-transporting ATPase activity, rotational mechanism"/>
    <property type="evidence" value="ECO:0007669"/>
    <property type="project" value="TreeGrafter"/>
</dbReference>
<dbReference type="Pfam" id="PF00430">
    <property type="entry name" value="ATP-synt_B"/>
    <property type="match status" value="1"/>
</dbReference>
<keyword evidence="8 15" id="KW-1133">Transmembrane helix</keyword>
<evidence type="ECO:0000256" key="5">
    <source>
        <dbReference type="ARBA" id="ARBA00022547"/>
    </source>
</evidence>
<reference evidence="18 19" key="1">
    <citation type="submission" date="2016-11" db="EMBL/GenBank/DDBJ databases">
        <authorList>
            <person name="Jaros S."/>
            <person name="Januszkiewicz K."/>
            <person name="Wedrychowicz H."/>
        </authorList>
    </citation>
    <scope>NUCLEOTIDE SEQUENCE [LARGE SCALE GENOMIC DNA]</scope>
    <source>
        <strain evidence="18 19">DSM 19436</strain>
    </source>
</reference>
<keyword evidence="11 15" id="KW-0066">ATP synthesis</keyword>
<comment type="function">
    <text evidence="13">Component of the F(0) channel, it forms part of the peripheral stalk, linking F(1) to F(0). The b'-subunit is a diverged and duplicated form of b found in plants and photosynthetic bacteria.</text>
</comment>
<comment type="subunit">
    <text evidence="14 15">F-type ATPases have 2 components, F(1) - the catalytic core - and F(0) - the membrane proton channel. F(1) has five subunits: alpha(3), beta(3), gamma(1), delta(1), epsilon(1). F(0) has three main subunits: a(1), b(2) and c(10-14). The alpha and beta chains form an alternating ring which encloses part of the gamma chain. F(1) is attached to F(0) by a central stalk formed by the gamma and epsilon chains, while a peripheral stalk is formed by the delta and b chains.</text>
</comment>
<accession>A0A1M4VRQ6</accession>
<keyword evidence="4 15" id="KW-1003">Cell membrane</keyword>
<name>A0A1M4VRQ6_9HYPH</name>
<comment type="subcellular location">
    <subcellularLocation>
        <location evidence="1">Cell inner membrane</location>
        <topology evidence="1">Single-pass membrane protein</topology>
    </subcellularLocation>
    <subcellularLocation>
        <location evidence="15">Cell membrane</location>
        <topology evidence="15">Single-pass membrane protein</topology>
    </subcellularLocation>
</comment>
<dbReference type="PANTHER" id="PTHR33445:SF1">
    <property type="entry name" value="ATP SYNTHASE SUBUNIT B"/>
    <property type="match status" value="1"/>
</dbReference>
<keyword evidence="7 15" id="KW-0375">Hydrogen ion transport</keyword>
<evidence type="ECO:0000256" key="13">
    <source>
        <dbReference type="ARBA" id="ARBA00025614"/>
    </source>
</evidence>
<dbReference type="STRING" id="1122133.SAMN02745157_0774"/>
<evidence type="ECO:0000256" key="15">
    <source>
        <dbReference type="HAMAP-Rule" id="MF_01398"/>
    </source>
</evidence>
<comment type="function">
    <text evidence="12 15">F(1)F(0) ATP synthase produces ATP from ADP in the presence of a proton or sodium gradient. F-type ATPases consist of two structural domains, F(1) containing the extramembraneous catalytic core and F(0) containing the membrane proton channel, linked together by a central stalk and a peripheral stalk. During catalysis, ATP synthesis in the catalytic domain of F(1) is coupled via a rotary mechanism of the central stalk subunits to proton translocation.</text>
</comment>
<dbReference type="PANTHER" id="PTHR33445">
    <property type="entry name" value="ATP SYNTHASE SUBUNIT B', CHLOROPLASTIC"/>
    <property type="match status" value="1"/>
</dbReference>
<dbReference type="HAMAP" id="MF_01398">
    <property type="entry name" value="ATP_synth_b_bprime"/>
    <property type="match status" value="1"/>
</dbReference>
<gene>
    <name evidence="15" type="primary">atpF</name>
    <name evidence="18" type="ORF">SAMN02745157_0774</name>
</gene>
<dbReference type="Proteomes" id="UP000184485">
    <property type="component" value="Unassembled WGS sequence"/>
</dbReference>
<evidence type="ECO:0000256" key="1">
    <source>
        <dbReference type="ARBA" id="ARBA00004377"/>
    </source>
</evidence>
<evidence type="ECO:0000256" key="6">
    <source>
        <dbReference type="ARBA" id="ARBA00022692"/>
    </source>
</evidence>
<dbReference type="AlphaFoldDB" id="A0A1M4VRQ6"/>
<proteinExistence type="inferred from homology"/>
<evidence type="ECO:0000256" key="12">
    <source>
        <dbReference type="ARBA" id="ARBA00025198"/>
    </source>
</evidence>
<organism evidence="18 19">
    <name type="scientific">Kaistia soli DSM 19436</name>
    <dbReference type="NCBI Taxonomy" id="1122133"/>
    <lineage>
        <taxon>Bacteria</taxon>
        <taxon>Pseudomonadati</taxon>
        <taxon>Pseudomonadota</taxon>
        <taxon>Alphaproteobacteria</taxon>
        <taxon>Hyphomicrobiales</taxon>
        <taxon>Kaistiaceae</taxon>
        <taxon>Kaistia</taxon>
    </lineage>
</organism>
<keyword evidence="19" id="KW-1185">Reference proteome</keyword>
<evidence type="ECO:0000256" key="4">
    <source>
        <dbReference type="ARBA" id="ARBA00022475"/>
    </source>
</evidence>